<evidence type="ECO:0000313" key="2">
    <source>
        <dbReference type="Proteomes" id="UP001211866"/>
    </source>
</evidence>
<sequence>MAVKIENLTRLTEKFFQLHWNHEAIGSEPPLWSEPFFFSGGSSPNYDKQGLYAFLKHGEITYIGVGVALGKPPYEGHGLGKRLQSYTKIIDGVFTLTDARLADAGAIVTIGFEKDHAYLALALESYLIGRMPTIHNVNRQGRPAIQAAF</sequence>
<organism evidence="1 2">
    <name type="scientific">Alcaligenes faecalis</name>
    <dbReference type="NCBI Taxonomy" id="511"/>
    <lineage>
        <taxon>Bacteria</taxon>
        <taxon>Pseudomonadati</taxon>
        <taxon>Pseudomonadota</taxon>
        <taxon>Betaproteobacteria</taxon>
        <taxon>Burkholderiales</taxon>
        <taxon>Alcaligenaceae</taxon>
        <taxon>Alcaligenes</taxon>
    </lineage>
</organism>
<name>A0ABY7N9V4_ALCFA</name>
<proteinExistence type="predicted"/>
<reference evidence="1 2" key="1">
    <citation type="submission" date="2022-05" db="EMBL/GenBank/DDBJ databases">
        <title>Complete sequence of strain NY11312.</title>
        <authorList>
            <person name="Zhou D."/>
        </authorList>
    </citation>
    <scope>NUCLEOTIDE SEQUENCE [LARGE SCALE GENOMIC DNA]</scope>
    <source>
        <strain evidence="1 2">NY11312</strain>
    </source>
</reference>
<evidence type="ECO:0008006" key="3">
    <source>
        <dbReference type="Google" id="ProtNLM"/>
    </source>
</evidence>
<keyword evidence="2" id="KW-1185">Reference proteome</keyword>
<gene>
    <name evidence="1" type="ORF">M2J83_09375</name>
</gene>
<dbReference type="RefSeq" id="WP_270119913.1">
    <property type="nucleotide sequence ID" value="NZ_CP096916.1"/>
</dbReference>
<dbReference type="Proteomes" id="UP001211866">
    <property type="component" value="Chromosome"/>
</dbReference>
<accession>A0ABY7N9V4</accession>
<protein>
    <recommendedName>
        <fullName evidence="3">GNAT family N-acetyltransferase</fullName>
    </recommendedName>
</protein>
<evidence type="ECO:0000313" key="1">
    <source>
        <dbReference type="EMBL" id="WBM40000.1"/>
    </source>
</evidence>
<dbReference type="EMBL" id="CP096916">
    <property type="protein sequence ID" value="WBM40000.1"/>
    <property type="molecule type" value="Genomic_DNA"/>
</dbReference>